<sequence length="224" mass="23711">MVATTDACRAFWQVTQPAGTAEPVEQAAPRRRPRPGRSTGGSGDVASADAEVSAATDLWIGDHGRAAERAREAADLLSSAGETEHAAFWRYVQAHALFERGRDEDLGAARTALEAPPPMGLAPRGSAGWTARLPTSRDTSGPLMTPTASSSCGMNGVVKPEARLDRALSGGRTLLAGSHDQQCDGLKVLARLVGASGERPPKIEQSATDCRWTWSTVKRGERRV</sequence>
<keyword evidence="3" id="KW-1185">Reference proteome</keyword>
<organism evidence="2 3">
    <name type="scientific">Amycolatopsis tucumanensis</name>
    <dbReference type="NCBI Taxonomy" id="401106"/>
    <lineage>
        <taxon>Bacteria</taxon>
        <taxon>Bacillati</taxon>
        <taxon>Actinomycetota</taxon>
        <taxon>Actinomycetes</taxon>
        <taxon>Pseudonocardiales</taxon>
        <taxon>Pseudonocardiaceae</taxon>
        <taxon>Amycolatopsis</taxon>
    </lineage>
</organism>
<feature type="region of interest" description="Disordered" evidence="1">
    <location>
        <begin position="17"/>
        <end position="48"/>
    </location>
</feature>
<proteinExistence type="predicted"/>
<dbReference type="RefSeq" id="WP_237338952.1">
    <property type="nucleotide sequence ID" value="NZ_BAABCM010000001.1"/>
</dbReference>
<feature type="region of interest" description="Disordered" evidence="1">
    <location>
        <begin position="135"/>
        <end position="156"/>
    </location>
</feature>
<name>A0ABP7HMJ9_9PSEU</name>
<comment type="caution">
    <text evidence="2">The sequence shown here is derived from an EMBL/GenBank/DDBJ whole genome shotgun (WGS) entry which is preliminary data.</text>
</comment>
<evidence type="ECO:0000313" key="2">
    <source>
        <dbReference type="EMBL" id="GAA3792514.1"/>
    </source>
</evidence>
<accession>A0ABP7HMJ9</accession>
<protein>
    <submittedName>
        <fullName evidence="2">Uncharacterized protein</fullName>
    </submittedName>
</protein>
<evidence type="ECO:0000313" key="3">
    <source>
        <dbReference type="Proteomes" id="UP001501624"/>
    </source>
</evidence>
<dbReference type="EMBL" id="BAABCM010000001">
    <property type="protein sequence ID" value="GAA3792514.1"/>
    <property type="molecule type" value="Genomic_DNA"/>
</dbReference>
<evidence type="ECO:0000256" key="1">
    <source>
        <dbReference type="SAM" id="MobiDB-lite"/>
    </source>
</evidence>
<gene>
    <name evidence="2" type="ORF">GCM10022380_06550</name>
</gene>
<dbReference type="Proteomes" id="UP001501624">
    <property type="component" value="Unassembled WGS sequence"/>
</dbReference>
<reference evidence="3" key="1">
    <citation type="journal article" date="2019" name="Int. J. Syst. Evol. Microbiol.">
        <title>The Global Catalogue of Microorganisms (GCM) 10K type strain sequencing project: providing services to taxonomists for standard genome sequencing and annotation.</title>
        <authorList>
            <consortium name="The Broad Institute Genomics Platform"/>
            <consortium name="The Broad Institute Genome Sequencing Center for Infectious Disease"/>
            <person name="Wu L."/>
            <person name="Ma J."/>
        </authorList>
    </citation>
    <scope>NUCLEOTIDE SEQUENCE [LARGE SCALE GENOMIC DNA]</scope>
    <source>
        <strain evidence="3">JCM 17017</strain>
    </source>
</reference>